<dbReference type="InParanoid" id="A0A0C3H045"/>
<dbReference type="AlphaFoldDB" id="A0A0C3H045"/>
<accession>A0A0C3H045</accession>
<dbReference type="HOGENOM" id="CLU_009388_3_0_1"/>
<dbReference type="Proteomes" id="UP000054321">
    <property type="component" value="Unassembled WGS sequence"/>
</dbReference>
<dbReference type="PANTHER" id="PTHR39596:SF2">
    <property type="entry name" value="HET DOMAIN PROTEIN (AFU_ORTHOLOGUE AFUA_1G17550)-RELATED"/>
    <property type="match status" value="1"/>
</dbReference>
<dbReference type="EMBL" id="KN832876">
    <property type="protein sequence ID" value="KIN01561.1"/>
    <property type="molecule type" value="Genomic_DNA"/>
</dbReference>
<keyword evidence="4" id="KW-1185">Reference proteome</keyword>
<evidence type="ECO:0000313" key="4">
    <source>
        <dbReference type="Proteomes" id="UP000054321"/>
    </source>
</evidence>
<reference evidence="4" key="2">
    <citation type="submission" date="2015-01" db="EMBL/GenBank/DDBJ databases">
        <title>Evolutionary Origins and Diversification of the Mycorrhizal Mutualists.</title>
        <authorList>
            <consortium name="DOE Joint Genome Institute"/>
            <consortium name="Mycorrhizal Genomics Consortium"/>
            <person name="Kohler A."/>
            <person name="Kuo A."/>
            <person name="Nagy L.G."/>
            <person name="Floudas D."/>
            <person name="Copeland A."/>
            <person name="Barry K.W."/>
            <person name="Cichocki N."/>
            <person name="Veneault-Fourrey C."/>
            <person name="LaButti K."/>
            <person name="Lindquist E.A."/>
            <person name="Lipzen A."/>
            <person name="Lundell T."/>
            <person name="Morin E."/>
            <person name="Murat C."/>
            <person name="Riley R."/>
            <person name="Ohm R."/>
            <person name="Sun H."/>
            <person name="Tunlid A."/>
            <person name="Henrissat B."/>
            <person name="Grigoriev I.V."/>
            <person name="Hibbett D.S."/>
            <person name="Martin F."/>
        </authorList>
    </citation>
    <scope>NUCLEOTIDE SEQUENCE [LARGE SCALE GENOMIC DNA]</scope>
    <source>
        <strain evidence="4">Zn</strain>
    </source>
</reference>
<dbReference type="STRING" id="913774.A0A0C3H045"/>
<evidence type="ECO:0000256" key="1">
    <source>
        <dbReference type="SAM" id="Coils"/>
    </source>
</evidence>
<reference evidence="3 4" key="1">
    <citation type="submission" date="2014-04" db="EMBL/GenBank/DDBJ databases">
        <authorList>
            <consortium name="DOE Joint Genome Institute"/>
            <person name="Kuo A."/>
            <person name="Martino E."/>
            <person name="Perotto S."/>
            <person name="Kohler A."/>
            <person name="Nagy L.G."/>
            <person name="Floudas D."/>
            <person name="Copeland A."/>
            <person name="Barry K.W."/>
            <person name="Cichocki N."/>
            <person name="Veneault-Fourrey C."/>
            <person name="LaButti K."/>
            <person name="Lindquist E.A."/>
            <person name="Lipzen A."/>
            <person name="Lundell T."/>
            <person name="Morin E."/>
            <person name="Murat C."/>
            <person name="Sun H."/>
            <person name="Tunlid A."/>
            <person name="Henrissat B."/>
            <person name="Grigoriev I.V."/>
            <person name="Hibbett D.S."/>
            <person name="Martin F."/>
            <person name="Nordberg H.P."/>
            <person name="Cantor M.N."/>
            <person name="Hua S.X."/>
        </authorList>
    </citation>
    <scope>NUCLEOTIDE SEQUENCE [LARGE SCALE GENOMIC DNA]</scope>
    <source>
        <strain evidence="3 4">Zn</strain>
    </source>
</reference>
<dbReference type="Pfam" id="PF06985">
    <property type="entry name" value="HET"/>
    <property type="match status" value="1"/>
</dbReference>
<feature type="domain" description="Heterokaryon incompatibility" evidence="2">
    <location>
        <begin position="291"/>
        <end position="374"/>
    </location>
</feature>
<dbReference type="OrthoDB" id="2426273at2759"/>
<dbReference type="InterPro" id="IPR010730">
    <property type="entry name" value="HET"/>
</dbReference>
<evidence type="ECO:0000313" key="3">
    <source>
        <dbReference type="EMBL" id="KIN01561.1"/>
    </source>
</evidence>
<feature type="coiled-coil region" evidence="1">
    <location>
        <begin position="762"/>
        <end position="796"/>
    </location>
</feature>
<organism evidence="3 4">
    <name type="scientific">Oidiodendron maius (strain Zn)</name>
    <dbReference type="NCBI Taxonomy" id="913774"/>
    <lineage>
        <taxon>Eukaryota</taxon>
        <taxon>Fungi</taxon>
        <taxon>Dikarya</taxon>
        <taxon>Ascomycota</taxon>
        <taxon>Pezizomycotina</taxon>
        <taxon>Leotiomycetes</taxon>
        <taxon>Leotiomycetes incertae sedis</taxon>
        <taxon>Myxotrichaceae</taxon>
        <taxon>Oidiodendron</taxon>
    </lineage>
</organism>
<proteinExistence type="predicted"/>
<sequence length="838" mass="95438">MEAYGLHIHHAEAGSSQHGMETLEPFIQTWLYFGLLSEFLCVNLSGFKEGTPSVNEKEFRAIVDLIYEATLIQDGNRKYVNLSSDSLNSFLQSTRQRLPKETEIMRKFYQHLNHCLSCTSSMLAALPAGFNHAVKCSIAALAELLMNTVNTAFRLIGLKPDFGRFWGKGFLDNEAKNLMKSHGWCISDITRLEAKYKSIQSLYAARMMDKSLPRRNHDNCTKFSCNFFQINKGAFRLQHQEDTCPCNPLEVDCEALASILSKDDVFPVLNFTGDLYNLKADIVESTPEIPFVAISHVWADGLGNPNSNSLFRCKLHHLTKLVAAIGTQDILHKQNIPYIWLDTLCCPAQDGDGKQQAIEKIRLVYQQAKHVLVLDAGLMSYSASDQEEFEQLVRIFTSGWMRRLWTLQEGALSKSLYFQFADRAVPIAELMNTIFKKCNQMRYKAIFMDLSNEYHGLTSFFHPSPDLADTNEIATLDRSLQFRNVSVPADEPLCIGTLMDLNLNEILNVKEKNGRMQKVWQLIAAKKGGFPMQVIFFQEPRIDVPGWRWAPKSLLAWDGGSHELMNTRFLKWSEKNLGKVTDQGLRVQYPGYRIKVAPETGDRKPQLLPGFPRRPEFNLCVQDINTGEWYHIYDKSYASLNQTWTEEERKSHNELGLFPLHDIAETSDSGLLLNSLNNKIPRVHEALFGTILAPQSPDSPEEGLTVRRGRVVVVSLVRPQVTYVYNTLRRLALDVRTSDLAEKHRAIYERLARERDGSPDLLEAAIANSEELGTSVKQIEKEMQRMVEMVAATDDQFVTAVEESGEVHLNSVWLWIYEFVAHDYVGEKLAEEQVWFVD</sequence>
<dbReference type="PANTHER" id="PTHR39596">
    <property type="match status" value="1"/>
</dbReference>
<evidence type="ECO:0000259" key="2">
    <source>
        <dbReference type="Pfam" id="PF06985"/>
    </source>
</evidence>
<protein>
    <recommendedName>
        <fullName evidence="2">Heterokaryon incompatibility domain-containing protein</fullName>
    </recommendedName>
</protein>
<name>A0A0C3H045_OIDMZ</name>
<keyword evidence="1" id="KW-0175">Coiled coil</keyword>
<gene>
    <name evidence="3" type="ORF">OIDMADRAFT_54674</name>
</gene>